<keyword evidence="3" id="KW-1185">Reference proteome</keyword>
<comment type="caution">
    <text evidence="2">The sequence shown here is derived from an EMBL/GenBank/DDBJ whole genome shotgun (WGS) entry which is preliminary data.</text>
</comment>
<gene>
    <name evidence="2" type="ORF">PPROV_000674100</name>
</gene>
<protein>
    <submittedName>
        <fullName evidence="2">Uncharacterized protein</fullName>
    </submittedName>
</protein>
<accession>A0A830HSN4</accession>
<feature type="compositionally biased region" description="Low complexity" evidence="1">
    <location>
        <begin position="340"/>
        <end position="352"/>
    </location>
</feature>
<name>A0A830HSN4_9CHLO</name>
<evidence type="ECO:0000313" key="3">
    <source>
        <dbReference type="Proteomes" id="UP000660262"/>
    </source>
</evidence>
<proteinExistence type="predicted"/>
<feature type="compositionally biased region" description="Low complexity" evidence="1">
    <location>
        <begin position="73"/>
        <end position="89"/>
    </location>
</feature>
<feature type="compositionally biased region" description="Low complexity" evidence="1">
    <location>
        <begin position="1277"/>
        <end position="1287"/>
    </location>
</feature>
<feature type="region of interest" description="Disordered" evidence="1">
    <location>
        <begin position="306"/>
        <end position="352"/>
    </location>
</feature>
<feature type="region of interest" description="Disordered" evidence="1">
    <location>
        <begin position="1"/>
        <end position="29"/>
    </location>
</feature>
<feature type="region of interest" description="Disordered" evidence="1">
    <location>
        <begin position="1131"/>
        <end position="1498"/>
    </location>
</feature>
<evidence type="ECO:0000256" key="1">
    <source>
        <dbReference type="SAM" id="MobiDB-lite"/>
    </source>
</evidence>
<feature type="region of interest" description="Disordered" evidence="1">
    <location>
        <begin position="56"/>
        <end position="89"/>
    </location>
</feature>
<reference evidence="2" key="1">
    <citation type="submission" date="2020-10" db="EMBL/GenBank/DDBJ databases">
        <title>Unveiling of a novel bifunctional photoreceptor, Dualchrome1, isolated from a cosmopolitan green alga.</title>
        <authorList>
            <person name="Suzuki S."/>
            <person name="Kawachi M."/>
        </authorList>
    </citation>
    <scope>NUCLEOTIDE SEQUENCE</scope>
    <source>
        <strain evidence="2">NIES 2893</strain>
    </source>
</reference>
<dbReference type="Proteomes" id="UP000660262">
    <property type="component" value="Unassembled WGS sequence"/>
</dbReference>
<evidence type="ECO:0000313" key="2">
    <source>
        <dbReference type="EMBL" id="GHP07999.1"/>
    </source>
</evidence>
<organism evidence="2 3">
    <name type="scientific">Pycnococcus provasolii</name>
    <dbReference type="NCBI Taxonomy" id="41880"/>
    <lineage>
        <taxon>Eukaryota</taxon>
        <taxon>Viridiplantae</taxon>
        <taxon>Chlorophyta</taxon>
        <taxon>Pseudoscourfieldiophyceae</taxon>
        <taxon>Pseudoscourfieldiales</taxon>
        <taxon>Pycnococcaceae</taxon>
        <taxon>Pycnococcus</taxon>
    </lineage>
</organism>
<dbReference type="EMBL" id="BNJQ01000019">
    <property type="protein sequence ID" value="GHP07999.1"/>
    <property type="molecule type" value="Genomic_DNA"/>
</dbReference>
<sequence>MTTQQQQEQMQRQQQEQQRQQMQQQQHMQQQHMHQMMYYQNNMQMNTAYMQQPIHHHVHSTQLSPGGGGGGNQQQMYSPSMMQQQQQQQHNNNNNHTMMQQPMAMPMPMPMAMQQQHLQTNTDDFGDFEDAERTVQAKQKAQADAVFGALATEALGKPATNGSAGTGTASTTLPSFDDYYASLKESQQPKQQNLPSAKVDADDDFGAFNDAGSTLTPVHGVGVAPLSEDLFAEQVDVAPTPAPQSSNMFGGVGQTPLPHVTGNAVADDEFGEFSDAGGAPTPAQAGGTQLSQDMFAFSEGIKATHAPAPPFPLEVVAQPPQPQDTGTADADDEFGEFSDAGGAPTPAQAGGAQLSQDMFSFSEGIKATHAPAPPFPLEVVAQPPQPQDTGIADADDGFGAFNDAGGAPLSGDLFGEQAAVAPTPAPLSEDMFALSGSVEATPGPAIDDAASLEIVSQPPQPQDTGIADADDGFGAFNDAGGAPLSEDLFGEQAAVAPTPAPLSEDMFALSGSVEATPGPAIDDAASLEIVSQPPQPQDTGISDTDDGFGAFNDAGGAPLSEDLFGEQAAVAPTPAPLSEDMFALSGSVEATPGPAIDDAASLEIVSQPPQPQDTGIADADDGFGAFNDAGGAPLSEDLFGEQAAVAPTPAPLSEDMFALSGSVEATPGPAIDDAASLEIVSQPPQPQDTGISDADDGFGAFNDAGGAPLSEDLFGEQAAVAPTPAPLSEDMFALSGSVEATPGPAIDDAASLEIVSQPPQPQDTGISDADDGFGAFNDAGGAPLSEDLFGEQAAVAPTPAPLSEDMFALSGSVEATPGPAIDDAASLEIVAQPPQPQDTGIADADDGFGAFNDAGGAPLSEDLFGEQAAVAPTPAPLSEDMFALSGSVEATPGPAIDDAASLEIVSQPPQPQDTGIADADDGFGAFNDAGGAPLSEDLFGEQAAVAPTPAPLSEDMFALSGSVEATPGPAIDDAASLEIVAQPPQPQDTGISDADDGFGAFNDAGGAPLSEDLFGEQAAVAPTPAPLSEDMFALSGSVEATPGPAIDDAASLEIVSQPPQPQDTGIADADDGFGAFNDAGGAPLSEDLFGEQAAVAPTPAPLSEDMFALSGSAEATPGPAIDDAASLEIVSQPPQPQDTGIADADDGFGDFDAAAPSTVDAAPVPEPSVSTPTEEDDGFGDFGAVPPSTVDAAPVPEPSVSTPTEEDDGFGDFGAVPPSTVDAAPVPEPSVSTPTEEDDGFGDFDAAAPSVVDAAPVPEPSVSTPTEEDDGFDDFNAAAPPKVDAAPVPEPSVSTPTEEDDGFGDFDAAAPSTVDAAPVPEPSVSTPTEEDDGFGDFDAAAPSTVDAAPVPEPSVSTPTEEDDGFGDFDAAAPSTVDAAPLPEPSVSTPTEEDDGFCDFDAAPPPGLSIVPEADDDDGFGDFDAAPPPGPSTAPAADDDDGFGDFDAAPPPGPSIVAEADDDDGFGDFDAAPPSSVVATQPSTASGAPPSTATAAPPSDALAQTLRSALAPRAVELAESVQTIYDVEGRLVSAADLLVSKYARTPDERAARLVAVSTLVAQMSDKTCL</sequence>
<feature type="compositionally biased region" description="Low complexity" evidence="1">
    <location>
        <begin position="1478"/>
        <end position="1498"/>
    </location>
</feature>
<feature type="compositionally biased region" description="Low complexity" evidence="1">
    <location>
        <begin position="1243"/>
        <end position="1263"/>
    </location>
</feature>